<feature type="transmembrane region" description="Helical" evidence="1">
    <location>
        <begin position="24"/>
        <end position="48"/>
    </location>
</feature>
<feature type="signal peptide" evidence="2">
    <location>
        <begin position="1"/>
        <end position="18"/>
    </location>
</feature>
<evidence type="ECO:0008006" key="5">
    <source>
        <dbReference type="Google" id="ProtNLM"/>
    </source>
</evidence>
<evidence type="ECO:0000313" key="4">
    <source>
        <dbReference type="Proteomes" id="UP000242715"/>
    </source>
</evidence>
<proteinExistence type="predicted"/>
<dbReference type="AlphaFoldDB" id="A0A2Z6MK93"/>
<evidence type="ECO:0000256" key="2">
    <source>
        <dbReference type="SAM" id="SignalP"/>
    </source>
</evidence>
<evidence type="ECO:0000256" key="1">
    <source>
        <dbReference type="SAM" id="Phobius"/>
    </source>
</evidence>
<organism evidence="3 4">
    <name type="scientific">Trifolium subterraneum</name>
    <name type="common">Subterranean clover</name>
    <dbReference type="NCBI Taxonomy" id="3900"/>
    <lineage>
        <taxon>Eukaryota</taxon>
        <taxon>Viridiplantae</taxon>
        <taxon>Streptophyta</taxon>
        <taxon>Embryophyta</taxon>
        <taxon>Tracheophyta</taxon>
        <taxon>Spermatophyta</taxon>
        <taxon>Magnoliopsida</taxon>
        <taxon>eudicotyledons</taxon>
        <taxon>Gunneridae</taxon>
        <taxon>Pentapetalae</taxon>
        <taxon>rosids</taxon>
        <taxon>fabids</taxon>
        <taxon>Fabales</taxon>
        <taxon>Fabaceae</taxon>
        <taxon>Papilionoideae</taxon>
        <taxon>50 kb inversion clade</taxon>
        <taxon>NPAAA clade</taxon>
        <taxon>Hologalegina</taxon>
        <taxon>IRL clade</taxon>
        <taxon>Trifolieae</taxon>
        <taxon>Trifolium</taxon>
    </lineage>
</organism>
<protein>
    <recommendedName>
        <fullName evidence="5">Major facilitator superfamily (MFS) profile domain-containing protein</fullName>
    </recommendedName>
</protein>
<keyword evidence="1" id="KW-0812">Transmembrane</keyword>
<feature type="chain" id="PRO_5016237225" description="Major facilitator superfamily (MFS) profile domain-containing protein" evidence="2">
    <location>
        <begin position="19"/>
        <end position="106"/>
    </location>
</feature>
<evidence type="ECO:0000313" key="3">
    <source>
        <dbReference type="EMBL" id="GAU32944.1"/>
    </source>
</evidence>
<sequence length="106" mass="11298">MAWSSALLWPLFLPAVCGRRFVVMLFWICCFGAGVAGCVVVWSVGIVWSSGVAAELGVTLASARFAAAFHCRSYGWLWDKAGCCGFQQSFVVGVTVVRCYGYGGAA</sequence>
<keyword evidence="4" id="KW-1185">Reference proteome</keyword>
<name>A0A2Z6MK93_TRISU</name>
<keyword evidence="1" id="KW-1133">Transmembrane helix</keyword>
<accession>A0A2Z6MK93</accession>
<dbReference type="Proteomes" id="UP000242715">
    <property type="component" value="Unassembled WGS sequence"/>
</dbReference>
<dbReference type="EMBL" id="DF973512">
    <property type="protein sequence ID" value="GAU32944.1"/>
    <property type="molecule type" value="Genomic_DNA"/>
</dbReference>
<reference evidence="4" key="1">
    <citation type="journal article" date="2017" name="Front. Plant Sci.">
        <title>Climate Clever Clovers: New Paradigm to Reduce the Environmental Footprint of Ruminants by Breeding Low Methanogenic Forages Utilizing Haplotype Variation.</title>
        <authorList>
            <person name="Kaur P."/>
            <person name="Appels R."/>
            <person name="Bayer P.E."/>
            <person name="Keeble-Gagnere G."/>
            <person name="Wang J."/>
            <person name="Hirakawa H."/>
            <person name="Shirasawa K."/>
            <person name="Vercoe P."/>
            <person name="Stefanova K."/>
            <person name="Durmic Z."/>
            <person name="Nichols P."/>
            <person name="Revell C."/>
            <person name="Isobe S.N."/>
            <person name="Edwards D."/>
            <person name="Erskine W."/>
        </authorList>
    </citation>
    <scope>NUCLEOTIDE SEQUENCE [LARGE SCALE GENOMIC DNA]</scope>
    <source>
        <strain evidence="4">cv. Daliak</strain>
    </source>
</reference>
<keyword evidence="1" id="KW-0472">Membrane</keyword>
<gene>
    <name evidence="3" type="ORF">TSUD_153610</name>
</gene>
<keyword evidence="2" id="KW-0732">Signal</keyword>